<gene>
    <name evidence="2" type="ORF">GCM10009754_50280</name>
</gene>
<comment type="caution">
    <text evidence="2">The sequence shown here is derived from an EMBL/GenBank/DDBJ whole genome shotgun (WGS) entry which is preliminary data.</text>
</comment>
<evidence type="ECO:0000313" key="2">
    <source>
        <dbReference type="EMBL" id="GAA1970392.1"/>
    </source>
</evidence>
<dbReference type="SUPFAM" id="SSF52540">
    <property type="entry name" value="P-loop containing nucleoside triphosphate hydrolases"/>
    <property type="match status" value="1"/>
</dbReference>
<keyword evidence="3" id="KW-1185">Reference proteome</keyword>
<sequence>MGVPRYGREAELKELAELVGGPAGRTAVLVRGAAGIGKSALVEAAVSAAPVAGPRALKTTGAEAERNLA</sequence>
<organism evidence="2 3">
    <name type="scientific">Amycolatopsis minnesotensis</name>
    <dbReference type="NCBI Taxonomy" id="337894"/>
    <lineage>
        <taxon>Bacteria</taxon>
        <taxon>Bacillati</taxon>
        <taxon>Actinomycetota</taxon>
        <taxon>Actinomycetes</taxon>
        <taxon>Pseudonocardiales</taxon>
        <taxon>Pseudonocardiaceae</taxon>
        <taxon>Amycolatopsis</taxon>
    </lineage>
</organism>
<evidence type="ECO:0000313" key="3">
    <source>
        <dbReference type="Proteomes" id="UP001501116"/>
    </source>
</evidence>
<reference evidence="2 3" key="1">
    <citation type="journal article" date="2019" name="Int. J. Syst. Evol. Microbiol.">
        <title>The Global Catalogue of Microorganisms (GCM) 10K type strain sequencing project: providing services to taxonomists for standard genome sequencing and annotation.</title>
        <authorList>
            <consortium name="The Broad Institute Genomics Platform"/>
            <consortium name="The Broad Institute Genome Sequencing Center for Infectious Disease"/>
            <person name="Wu L."/>
            <person name="Ma J."/>
        </authorList>
    </citation>
    <scope>NUCLEOTIDE SEQUENCE [LARGE SCALE GENOMIC DNA]</scope>
    <source>
        <strain evidence="2 3">JCM 14545</strain>
    </source>
</reference>
<dbReference type="Pfam" id="PF13191">
    <property type="entry name" value="AAA_16"/>
    <property type="match status" value="1"/>
</dbReference>
<protein>
    <recommendedName>
        <fullName evidence="1">Orc1-like AAA ATPase domain-containing protein</fullName>
    </recommendedName>
</protein>
<dbReference type="Proteomes" id="UP001501116">
    <property type="component" value="Unassembled WGS sequence"/>
</dbReference>
<dbReference type="InterPro" id="IPR041664">
    <property type="entry name" value="AAA_16"/>
</dbReference>
<dbReference type="EMBL" id="BAAANN010000021">
    <property type="protein sequence ID" value="GAA1970392.1"/>
    <property type="molecule type" value="Genomic_DNA"/>
</dbReference>
<proteinExistence type="predicted"/>
<name>A0ABN2RJX6_9PSEU</name>
<accession>A0ABN2RJX6</accession>
<evidence type="ECO:0000259" key="1">
    <source>
        <dbReference type="Pfam" id="PF13191"/>
    </source>
</evidence>
<dbReference type="InterPro" id="IPR027417">
    <property type="entry name" value="P-loop_NTPase"/>
</dbReference>
<feature type="domain" description="Orc1-like AAA ATPase" evidence="1">
    <location>
        <begin position="6"/>
        <end position="52"/>
    </location>
</feature>